<dbReference type="EMBL" id="LAZR01054795">
    <property type="protein sequence ID" value="KKK77773.1"/>
    <property type="molecule type" value="Genomic_DNA"/>
</dbReference>
<dbReference type="GO" id="GO:0003677">
    <property type="term" value="F:DNA binding"/>
    <property type="evidence" value="ECO:0007669"/>
    <property type="project" value="InterPro"/>
</dbReference>
<protein>
    <recommendedName>
        <fullName evidence="1">Transposase IS110-like N-terminal domain-containing protein</fullName>
    </recommendedName>
</protein>
<organism evidence="2">
    <name type="scientific">marine sediment metagenome</name>
    <dbReference type="NCBI Taxonomy" id="412755"/>
    <lineage>
        <taxon>unclassified sequences</taxon>
        <taxon>metagenomes</taxon>
        <taxon>ecological metagenomes</taxon>
    </lineage>
</organism>
<dbReference type="Pfam" id="PF01548">
    <property type="entry name" value="DEDD_Tnp_IS110"/>
    <property type="match status" value="1"/>
</dbReference>
<feature type="domain" description="Transposase IS110-like N-terminal" evidence="1">
    <location>
        <begin position="39"/>
        <end position="157"/>
    </location>
</feature>
<dbReference type="AlphaFoldDB" id="A0A0F8Y8T0"/>
<evidence type="ECO:0000313" key="2">
    <source>
        <dbReference type="EMBL" id="KKK77773.1"/>
    </source>
</evidence>
<dbReference type="InterPro" id="IPR002525">
    <property type="entry name" value="Transp_IS110-like_N"/>
</dbReference>
<dbReference type="InterPro" id="IPR047650">
    <property type="entry name" value="Transpos_IS110"/>
</dbReference>
<comment type="caution">
    <text evidence="2">The sequence shown here is derived from an EMBL/GenBank/DDBJ whole genome shotgun (WGS) entry which is preliminary data.</text>
</comment>
<proteinExistence type="predicted"/>
<dbReference type="GO" id="GO:0006313">
    <property type="term" value="P:DNA transposition"/>
    <property type="evidence" value="ECO:0007669"/>
    <property type="project" value="InterPro"/>
</dbReference>
<dbReference type="PANTHER" id="PTHR33055:SF17">
    <property type="entry name" value="THIRD ORF IN TRANSPOSON ISC1491"/>
    <property type="match status" value="1"/>
</dbReference>
<dbReference type="GO" id="GO:0004803">
    <property type="term" value="F:transposase activity"/>
    <property type="evidence" value="ECO:0007669"/>
    <property type="project" value="InterPro"/>
</dbReference>
<accession>A0A0F8Y8T0</accession>
<name>A0A0F8Y8T0_9ZZZZ</name>
<sequence length="254" mass="29095">MYDSKDIVLAVDYHDENLVIRQFNCHSGEERLLKYRTTAKNIRKVICDSANEVAEVSGRVFWIMESTTGWARVKEAIGPLATMLVANVLQMPLPPKAYRRKTDKIDTGRILREFLNGSLPMAFQPSDELRQIRRLVATRESLVSRRTALRNWINRYLAHETWRSRAGLWSAKGMRSLKRFAASVEGPDKVVLSVKLKELEHLVELQTTVETEMLAIYKQWPQAQWIDEIPGIAEISAVSILARVGPIERFDSSE</sequence>
<feature type="non-terminal residue" evidence="2">
    <location>
        <position position="254"/>
    </location>
</feature>
<evidence type="ECO:0000259" key="1">
    <source>
        <dbReference type="Pfam" id="PF01548"/>
    </source>
</evidence>
<gene>
    <name evidence="2" type="ORF">LCGC14_2850210</name>
</gene>
<reference evidence="2" key="1">
    <citation type="journal article" date="2015" name="Nature">
        <title>Complex archaea that bridge the gap between prokaryotes and eukaryotes.</title>
        <authorList>
            <person name="Spang A."/>
            <person name="Saw J.H."/>
            <person name="Jorgensen S.L."/>
            <person name="Zaremba-Niedzwiedzka K."/>
            <person name="Martijn J."/>
            <person name="Lind A.E."/>
            <person name="van Eijk R."/>
            <person name="Schleper C."/>
            <person name="Guy L."/>
            <person name="Ettema T.J."/>
        </authorList>
    </citation>
    <scope>NUCLEOTIDE SEQUENCE</scope>
</reference>
<dbReference type="PANTHER" id="PTHR33055">
    <property type="entry name" value="TRANSPOSASE FOR INSERTION SEQUENCE ELEMENT IS1111A"/>
    <property type="match status" value="1"/>
</dbReference>